<protein>
    <submittedName>
        <fullName evidence="1">Uncharacterized protein</fullName>
    </submittedName>
</protein>
<comment type="caution">
    <text evidence="1">The sequence shown here is derived from an EMBL/GenBank/DDBJ whole genome shotgun (WGS) entry which is preliminary data.</text>
</comment>
<reference evidence="1 2" key="1">
    <citation type="journal article" date="2018" name="ISME J.">
        <title>Endosymbiont genomes yield clues of tubeworm success.</title>
        <authorList>
            <person name="Li Y."/>
            <person name="Liles M.R."/>
            <person name="Halanych K.M."/>
        </authorList>
    </citation>
    <scope>NUCLEOTIDE SEQUENCE [LARGE SCALE GENOMIC DNA]</scope>
    <source>
        <strain evidence="1">A1462</strain>
    </source>
</reference>
<accession>A0A370DRK9</accession>
<organism evidence="1 2">
    <name type="scientific">endosymbiont of Escarpia spicata</name>
    <dbReference type="NCBI Taxonomy" id="2200908"/>
    <lineage>
        <taxon>Bacteria</taxon>
        <taxon>Pseudomonadati</taxon>
        <taxon>Pseudomonadota</taxon>
        <taxon>Gammaproteobacteria</taxon>
        <taxon>sulfur-oxidizing symbionts</taxon>
    </lineage>
</organism>
<evidence type="ECO:0000313" key="2">
    <source>
        <dbReference type="Proteomes" id="UP000254771"/>
    </source>
</evidence>
<keyword evidence="2" id="KW-1185">Reference proteome</keyword>
<dbReference type="Proteomes" id="UP000254771">
    <property type="component" value="Unassembled WGS sequence"/>
</dbReference>
<dbReference type="AlphaFoldDB" id="A0A370DRK9"/>
<evidence type="ECO:0000313" key="1">
    <source>
        <dbReference type="EMBL" id="RDH87650.1"/>
    </source>
</evidence>
<proteinExistence type="predicted"/>
<sequence length="416" mass="46462">MSKHEKHNWIFPARFRTGAYSWKASRLACQRLREAVSEIKKATKKDPVLGAEGAARLIEKIWPALEHVDSSSGALGSAVNKALDALIPIIANAPADEKTRDKWLDRLWQAMADDGVDYLSPVGDRWGELCGSPEVAKRWADELVSPLRACWTDPNPGGYFHGATACLSCLLAAGRYQELLELLELDHHPMWHYRRYGVEALRALGRKAEAVQYAEASRGLNQPDSVIDRACEEILISSGLHEEAYQRYGLSAAVGNSYIARFRSVAKRYPMKDKLQILTDLIATTPGEEGKWFATARELELYDLALELANRSPCDPKTLTRAARDYLDTAPEFALDSAMAALRWLSEGWGYEVTSVDVVEAYDRVMDAAARLNNIDDVTERIRQLAEASDNASTQFVRQALQERMRAYRIGNSTVA</sequence>
<dbReference type="EMBL" id="QFXE01000005">
    <property type="protein sequence ID" value="RDH87650.1"/>
    <property type="molecule type" value="Genomic_DNA"/>
</dbReference>
<gene>
    <name evidence="1" type="ORF">DIZ78_03575</name>
</gene>
<name>A0A370DRK9_9GAMM</name>